<name>A0AAD0WI99_RALSL</name>
<dbReference type="EMBL" id="CP022760">
    <property type="protein sequence ID" value="AXV83945.1"/>
    <property type="molecule type" value="Genomic_DNA"/>
</dbReference>
<organism evidence="1 2">
    <name type="scientific">Ralstonia solanacearum</name>
    <name type="common">Pseudomonas solanacearum</name>
    <dbReference type="NCBI Taxonomy" id="305"/>
    <lineage>
        <taxon>Bacteria</taxon>
        <taxon>Pseudomonadati</taxon>
        <taxon>Pseudomonadota</taxon>
        <taxon>Betaproteobacteria</taxon>
        <taxon>Burkholderiales</taxon>
        <taxon>Burkholderiaceae</taxon>
        <taxon>Ralstonia</taxon>
        <taxon>Ralstonia solanacearum species complex</taxon>
    </lineage>
</organism>
<keyword evidence="1" id="KW-0614">Plasmid</keyword>
<dbReference type="InterPro" id="IPR016084">
    <property type="entry name" value="Haem_Oase-like_multi-hlx"/>
</dbReference>
<gene>
    <name evidence="1" type="ORF">CJO77_20565</name>
</gene>
<dbReference type="Pfam" id="PF14518">
    <property type="entry name" value="Haem_oxygenas_2"/>
    <property type="match status" value="1"/>
</dbReference>
<protein>
    <recommendedName>
        <fullName evidence="3">Iron-containing redox enzyme family protein</fullName>
    </recommendedName>
</protein>
<geneLocation type="plasmid" evidence="1 2">
    <name>unnamed</name>
</geneLocation>
<evidence type="ECO:0000313" key="1">
    <source>
        <dbReference type="EMBL" id="AXV83945.1"/>
    </source>
</evidence>
<evidence type="ECO:0000313" key="2">
    <source>
        <dbReference type="Proteomes" id="UP000261758"/>
    </source>
</evidence>
<sequence length="694" mass="76807">MGQAMSYPAFCTRLIDLEDGANQTLVSAQAWLEVLHRQDAGADHVPQLRQDGLSAWLHDTRRVCRSAATHLPMEPSTAESLRILARYAPIGLLAGCVLQNIALPANCHLPLAAYAHAAHARLVGGGQHSGNLAVLFRQFLEQAGLLLPMVGSALYQGHRQVPEHAWCLSAYRLSLALFPEQYQAEILGAAWFECLLGVPALVGAAQAALAPASDLAAKLEQRYASAQACLETALKVACEGEDAQSVLTRVQTGFSVSHSLFCDWLHHCAQDLEADRRHPAHAMVQLVRDKGRFADGYHSKLKLDKQPFDELIVGDAERFVEALARSRWVSPGRPDDSLLVTRLLTFGGPMFRVFSEQEEAVIRDWIGGLEQSAIAVPTEEDSSHVAPPPALVPSPTQAPDQRLPVREMYYRLLNLEQHPQIRQAATEFCNNWLARSARGMFKGSNALPFDAYSHRALRDWFEARAAAQVQSYAADAEPTDKSRDDVIDEALQLCPMILIDGAWLQRWTNAGLVDSPIGALLYKILSDEIGNGDTALNHPNIYRALMAQMGVDLPDFRSREFAAFARFTDAAFEVPVFWLSVSLAPHRYLPETLGLNLAMELSGVGGAYRTARDELRQHGFSTLFVDLHNTIDNVSTGHSAMALDAIELRMDQVLRSGNPQQVRGEWHRIWTGFRALAAPPRGWREWLRPARYAH</sequence>
<dbReference type="Gene3D" id="1.20.910.10">
    <property type="entry name" value="Heme oxygenase-like"/>
    <property type="match status" value="1"/>
</dbReference>
<dbReference type="RefSeq" id="WP_118870424.1">
    <property type="nucleotide sequence ID" value="NZ_CP022760.1"/>
</dbReference>
<accession>A0AAD0WI99</accession>
<evidence type="ECO:0008006" key="3">
    <source>
        <dbReference type="Google" id="ProtNLM"/>
    </source>
</evidence>
<proteinExistence type="predicted"/>
<dbReference type="AlphaFoldDB" id="A0AAD0WI99"/>
<dbReference type="Proteomes" id="UP000261758">
    <property type="component" value="Plasmid unnamed"/>
</dbReference>
<dbReference type="SMART" id="SM01236">
    <property type="entry name" value="Haem_oxygenase_2"/>
    <property type="match status" value="1"/>
</dbReference>
<reference evidence="1 2" key="1">
    <citation type="submission" date="2017-08" db="EMBL/GenBank/DDBJ databases">
        <title>Genome sequences of Ralstonia solanacearum Species Complex (RSSC) isolated from Potato bacterial wilts in Korea.</title>
        <authorList>
            <person name="Cho H."/>
            <person name="Song E.-S."/>
            <person name="Lee Y.K."/>
            <person name="Lee S."/>
            <person name="Lee S.-W."/>
            <person name="Jo A."/>
            <person name="Kim J.-G."/>
            <person name="Hwang I."/>
        </authorList>
    </citation>
    <scope>NUCLEOTIDE SEQUENCE [LARGE SCALE GENOMIC DNA]</scope>
    <source>
        <strain evidence="1 2">T98</strain>
        <plasmid evidence="1 2">unnamed</plasmid>
    </source>
</reference>